<gene>
    <name evidence="2" type="ORF">OG2516_06871</name>
</gene>
<keyword evidence="2" id="KW-0282">Flagellum</keyword>
<dbReference type="HOGENOM" id="CLU_798889_0_0_5"/>
<keyword evidence="1" id="KW-0812">Transmembrane</keyword>
<dbReference type="EMBL" id="AAOT01000009">
    <property type="protein sequence ID" value="EAR51766.1"/>
    <property type="molecule type" value="Genomic_DNA"/>
</dbReference>
<keyword evidence="2" id="KW-0966">Cell projection</keyword>
<comment type="caution">
    <text evidence="2">The sequence shown here is derived from an EMBL/GenBank/DDBJ whole genome shotgun (WGS) entry which is preliminary data.</text>
</comment>
<evidence type="ECO:0000313" key="2">
    <source>
        <dbReference type="EMBL" id="EAR51766.1"/>
    </source>
</evidence>
<reference evidence="2 3" key="1">
    <citation type="journal article" date="2010" name="J. Bacteriol.">
        <title>Genome sequences of Oceanicola granulosus HTCC2516(T) and Oceanicola batsensis HTCC2597(TDelta).</title>
        <authorList>
            <person name="Thrash J.C."/>
            <person name="Cho J.C."/>
            <person name="Vergin K.L."/>
            <person name="Giovannoni S.J."/>
        </authorList>
    </citation>
    <scope>NUCLEOTIDE SEQUENCE [LARGE SCALE GENOMIC DNA]</scope>
    <source>
        <strain evidence="3">ATCC BAA-861 / DSM 15982 / KCTC 12143 / HTCC2516</strain>
    </source>
</reference>
<dbReference type="Proteomes" id="UP000003635">
    <property type="component" value="Unassembled WGS sequence"/>
</dbReference>
<proteinExistence type="predicted"/>
<protein>
    <submittedName>
        <fullName evidence="2">Flagellar motor protein</fullName>
    </submittedName>
</protein>
<dbReference type="AlphaFoldDB" id="Q2CGF2"/>
<organism evidence="2 3">
    <name type="scientific">Oceanicola granulosus (strain ATCC BAA-861 / DSM 15982 / KCTC 12143 / HTCC2516)</name>
    <dbReference type="NCBI Taxonomy" id="314256"/>
    <lineage>
        <taxon>Bacteria</taxon>
        <taxon>Pseudomonadati</taxon>
        <taxon>Pseudomonadota</taxon>
        <taxon>Alphaproteobacteria</taxon>
        <taxon>Rhodobacterales</taxon>
        <taxon>Roseobacteraceae</taxon>
        <taxon>Oceanicola</taxon>
    </lineage>
</organism>
<feature type="transmembrane region" description="Helical" evidence="1">
    <location>
        <begin position="291"/>
        <end position="312"/>
    </location>
</feature>
<accession>Q2CGF2</accession>
<name>Q2CGF2_OCEGH</name>
<dbReference type="RefSeq" id="WP_007254900.1">
    <property type="nucleotide sequence ID" value="NZ_CH724107.1"/>
</dbReference>
<keyword evidence="1" id="KW-0472">Membrane</keyword>
<sequence length="326" mass="34659">MNRLGAFLHLIDETEMRGLVAGWPEEMNVALCVSRHLCAPFIYHASEAGEVLGRAADRLGLPLGGFAATHETKAAPLRKLLFSEEQELHRLVREHPGLVERARDYAINFGFAREEGLDPEAVTREGVPGAGAGGWILDVGPAPAPTDAAPEPAPRPIEGFRPVRREDDEALLVDVAIERGEGGLSVGHGPLAEQAPHVVEPGSLSVRQDFGCLFIPRDAHGDLGAAPQAFCLWIPDEALPGCLLEMIGDDDWTGRCALTSEGLYITPLAARAPLPLPPPARRRLPLPARNLALLVTTFLCSIAVGAALQAGLAGGEAPPMVAEIVR</sequence>
<keyword evidence="2" id="KW-0969">Cilium</keyword>
<dbReference type="OrthoDB" id="7815691at2"/>
<keyword evidence="3" id="KW-1185">Reference proteome</keyword>
<dbReference type="STRING" id="314256.OG2516_06871"/>
<dbReference type="eggNOG" id="ENOG5030SRC">
    <property type="taxonomic scope" value="Bacteria"/>
</dbReference>
<keyword evidence="1" id="KW-1133">Transmembrane helix</keyword>
<evidence type="ECO:0000256" key="1">
    <source>
        <dbReference type="SAM" id="Phobius"/>
    </source>
</evidence>
<evidence type="ECO:0000313" key="3">
    <source>
        <dbReference type="Proteomes" id="UP000003635"/>
    </source>
</evidence>